<dbReference type="PROSITE" id="PS50878">
    <property type="entry name" value="RT_POL"/>
    <property type="match status" value="1"/>
</dbReference>
<evidence type="ECO:0000256" key="3">
    <source>
        <dbReference type="ARBA" id="ARBA00022695"/>
    </source>
</evidence>
<evidence type="ECO:0000256" key="6">
    <source>
        <dbReference type="ARBA" id="ARBA00022737"/>
    </source>
</evidence>
<feature type="region of interest" description="Disordered" evidence="11">
    <location>
        <begin position="303"/>
        <end position="327"/>
    </location>
</feature>
<dbReference type="Gene3D" id="3.30.420.10">
    <property type="entry name" value="Ribonuclease H-like superfamily/Ribonuclease H"/>
    <property type="match status" value="2"/>
</dbReference>
<dbReference type="Gene3D" id="2.40.70.10">
    <property type="entry name" value="Acid Proteases"/>
    <property type="match status" value="1"/>
</dbReference>
<dbReference type="InterPro" id="IPR002902">
    <property type="entry name" value="GNK2"/>
</dbReference>
<evidence type="ECO:0000256" key="11">
    <source>
        <dbReference type="SAM" id="MobiDB-lite"/>
    </source>
</evidence>
<organism evidence="17 18">
    <name type="scientific">Spinacia oleracea</name>
    <name type="common">Spinach</name>
    <dbReference type="NCBI Taxonomy" id="3562"/>
    <lineage>
        <taxon>Eukaryota</taxon>
        <taxon>Viridiplantae</taxon>
        <taxon>Streptophyta</taxon>
        <taxon>Embryophyta</taxon>
        <taxon>Tracheophyta</taxon>
        <taxon>Spermatophyta</taxon>
        <taxon>Magnoliopsida</taxon>
        <taxon>eudicotyledons</taxon>
        <taxon>Gunneridae</taxon>
        <taxon>Pentapetalae</taxon>
        <taxon>Caryophyllales</taxon>
        <taxon>Chenopodiaceae</taxon>
        <taxon>Chenopodioideae</taxon>
        <taxon>Anserineae</taxon>
        <taxon>Spinacia</taxon>
    </lineage>
</organism>
<dbReference type="SUPFAM" id="SSF56672">
    <property type="entry name" value="DNA/RNA polymerases"/>
    <property type="match status" value="1"/>
</dbReference>
<keyword evidence="3" id="KW-0548">Nucleotidyltransferase</keyword>
<dbReference type="InterPro" id="IPR002156">
    <property type="entry name" value="RNaseH_domain"/>
</dbReference>
<feature type="region of interest" description="Disordered" evidence="11">
    <location>
        <begin position="346"/>
        <end position="377"/>
    </location>
</feature>
<keyword evidence="6" id="KW-0677">Repeat</keyword>
<keyword evidence="4" id="KW-0540">Nuclease</keyword>
<feature type="domain" description="Integrase catalytic" evidence="15">
    <location>
        <begin position="1913"/>
        <end position="1987"/>
    </location>
</feature>
<feature type="region of interest" description="Disordered" evidence="11">
    <location>
        <begin position="468"/>
        <end position="515"/>
    </location>
</feature>
<keyword evidence="9" id="KW-0695">RNA-directed DNA polymerase</keyword>
<keyword evidence="2" id="KW-0808">Transferase</keyword>
<gene>
    <name evidence="18" type="primary">LOC130462920</name>
</gene>
<dbReference type="Gene3D" id="1.10.340.70">
    <property type="match status" value="1"/>
</dbReference>
<evidence type="ECO:0000256" key="1">
    <source>
        <dbReference type="ARBA" id="ARBA00012493"/>
    </source>
</evidence>
<dbReference type="RefSeq" id="XP_056687884.1">
    <property type="nucleotide sequence ID" value="XM_056831906.1"/>
</dbReference>
<keyword evidence="5 12" id="KW-0732">Signal</keyword>
<reference evidence="17" key="1">
    <citation type="journal article" date="2021" name="Nat. Commun.">
        <title>Genomic analyses provide insights into spinach domestication and the genetic basis of agronomic traits.</title>
        <authorList>
            <person name="Cai X."/>
            <person name="Sun X."/>
            <person name="Xu C."/>
            <person name="Sun H."/>
            <person name="Wang X."/>
            <person name="Ge C."/>
            <person name="Zhang Z."/>
            <person name="Wang Q."/>
            <person name="Fei Z."/>
            <person name="Jiao C."/>
            <person name="Wang Q."/>
        </authorList>
    </citation>
    <scope>NUCLEOTIDE SEQUENCE [LARGE SCALE GENOMIC DNA]</scope>
    <source>
        <strain evidence="17">cv. Varoflay</strain>
    </source>
</reference>
<proteinExistence type="predicted"/>
<dbReference type="InterPro" id="IPR005162">
    <property type="entry name" value="Retrotrans_gag_dom"/>
</dbReference>
<dbReference type="InterPro" id="IPR012337">
    <property type="entry name" value="RNaseH-like_sf"/>
</dbReference>
<feature type="signal peptide" evidence="12">
    <location>
        <begin position="1"/>
        <end position="22"/>
    </location>
</feature>
<dbReference type="CDD" id="cd23509">
    <property type="entry name" value="Gnk2-like"/>
    <property type="match status" value="2"/>
</dbReference>
<protein>
    <recommendedName>
        <fullName evidence="1">RNA-directed DNA polymerase</fullName>
        <ecNumber evidence="1">2.7.7.49</ecNumber>
    </recommendedName>
</protein>
<dbReference type="CDD" id="cd00303">
    <property type="entry name" value="retropepsin_like"/>
    <property type="match status" value="1"/>
</dbReference>
<dbReference type="InterPro" id="IPR043502">
    <property type="entry name" value="DNA/RNA_pol_sf"/>
</dbReference>
<keyword evidence="8" id="KW-0378">Hydrolase</keyword>
<dbReference type="Gene3D" id="3.10.10.10">
    <property type="entry name" value="HIV Type 1 Reverse Transcriptase, subunit A, domain 1"/>
    <property type="match status" value="1"/>
</dbReference>
<feature type="compositionally biased region" description="Basic and acidic residues" evidence="11">
    <location>
        <begin position="749"/>
        <end position="760"/>
    </location>
</feature>
<evidence type="ECO:0000256" key="2">
    <source>
        <dbReference type="ARBA" id="ARBA00022679"/>
    </source>
</evidence>
<keyword evidence="17" id="KW-1185">Reference proteome</keyword>
<reference evidence="18" key="2">
    <citation type="submission" date="2025-08" db="UniProtKB">
        <authorList>
            <consortium name="RefSeq"/>
        </authorList>
    </citation>
    <scope>IDENTIFICATION</scope>
    <source>
        <tissue evidence="18">Leaf</tissue>
    </source>
</reference>
<evidence type="ECO:0000256" key="12">
    <source>
        <dbReference type="SAM" id="SignalP"/>
    </source>
</evidence>
<dbReference type="GeneID" id="130462920"/>
<evidence type="ECO:0000313" key="17">
    <source>
        <dbReference type="Proteomes" id="UP000813463"/>
    </source>
</evidence>
<evidence type="ECO:0000259" key="15">
    <source>
        <dbReference type="PROSITE" id="PS50994"/>
    </source>
</evidence>
<dbReference type="PROSITE" id="PS51473">
    <property type="entry name" value="GNK2"/>
    <property type="match status" value="2"/>
</dbReference>
<accession>A0ABM3QX03</accession>
<dbReference type="Pfam" id="PF01657">
    <property type="entry name" value="Stress-antifung"/>
    <property type="match status" value="2"/>
</dbReference>
<evidence type="ECO:0000256" key="4">
    <source>
        <dbReference type="ARBA" id="ARBA00022722"/>
    </source>
</evidence>
<name>A0ABM3QX03_SPIOL</name>
<feature type="chain" id="PRO_5045822944" description="RNA-directed DNA polymerase" evidence="12">
    <location>
        <begin position="23"/>
        <end position="2155"/>
    </location>
</feature>
<dbReference type="Pfam" id="PF13456">
    <property type="entry name" value="RVT_3"/>
    <property type="match status" value="1"/>
</dbReference>
<dbReference type="InterPro" id="IPR043128">
    <property type="entry name" value="Rev_trsase/Diguanyl_cyclase"/>
</dbReference>
<dbReference type="Gene3D" id="3.30.430.20">
    <property type="entry name" value="Gnk2 domain, C-X8-C-X2-C motif"/>
    <property type="match status" value="2"/>
</dbReference>
<evidence type="ECO:0000256" key="8">
    <source>
        <dbReference type="ARBA" id="ARBA00022801"/>
    </source>
</evidence>
<feature type="region of interest" description="Disordered" evidence="11">
    <location>
        <begin position="849"/>
        <end position="910"/>
    </location>
</feature>
<evidence type="ECO:0000313" key="18">
    <source>
        <dbReference type="RefSeq" id="XP_056687884.1"/>
    </source>
</evidence>
<feature type="domain" description="Gnk2-homologous" evidence="16">
    <location>
        <begin position="30"/>
        <end position="137"/>
    </location>
</feature>
<dbReference type="Pfam" id="PF00078">
    <property type="entry name" value="RVT_1"/>
    <property type="match status" value="1"/>
</dbReference>
<feature type="region of interest" description="Disordered" evidence="11">
    <location>
        <begin position="740"/>
        <end position="771"/>
    </location>
</feature>
<dbReference type="InterPro" id="IPR000477">
    <property type="entry name" value="RT_dom"/>
</dbReference>
<dbReference type="Gene3D" id="3.30.70.270">
    <property type="match status" value="2"/>
</dbReference>
<dbReference type="InterPro" id="IPR036397">
    <property type="entry name" value="RNaseH_sf"/>
</dbReference>
<dbReference type="InterPro" id="IPR038408">
    <property type="entry name" value="GNK2_sf"/>
</dbReference>
<dbReference type="CDD" id="cd09279">
    <property type="entry name" value="RNase_HI_like"/>
    <property type="match status" value="1"/>
</dbReference>
<dbReference type="InterPro" id="IPR021109">
    <property type="entry name" value="Peptidase_aspartic_dom_sf"/>
</dbReference>
<feature type="domain" description="Gnk2-homologous" evidence="16">
    <location>
        <begin position="144"/>
        <end position="256"/>
    </location>
</feature>
<dbReference type="InterPro" id="IPR041373">
    <property type="entry name" value="RT_RNaseH"/>
</dbReference>
<dbReference type="InterPro" id="IPR001584">
    <property type="entry name" value="Integrase_cat-core"/>
</dbReference>
<dbReference type="Pfam" id="PF17921">
    <property type="entry name" value="Integrase_H2C2"/>
    <property type="match status" value="1"/>
</dbReference>
<dbReference type="PANTHER" id="PTHR48475">
    <property type="entry name" value="RIBONUCLEASE H"/>
    <property type="match status" value="1"/>
</dbReference>
<sequence length="2155" mass="242624">MAFAKYFLIFTIFFQFGNVALSAKERSGPDYIAQIGLGGSGYTLTNPNTLNNLESLLSDFISNSSLGFFNTFAGDDVRDRIYGYYLCRGDISTRKCNHCLKKIKQHVFDRSTLTFYSNSIVYNRRLRCVVHYANTSTALVYGHNTSVIYEGFGDLLAPNSRYNTTVWNTIGELVNEARFGNWTKTNFATREVDVVGTQGKVYVLVQCTPDISSMNCSNCLSGIRIQPVSTSGTVLTNNCFLKYNDESFFGSGYRSFMPSYFHMFLVLLLTMITAALNQQDISNRSQILPEQLALEGGDFPTLSSKSAIMDTNNKKPRKNNNLPQSAVITPTSVAQPAVKPSLLPVSTSQVTPLTDPPPKTLKSQISIAPPGFEDPNDVIIEDETSMEERAQDSPSPPQIQSNLSALSQRFTPQQLLTASAVMKAMAELSSRRTEGNQIVVTGNRPGVMPVRNLYETLEHEVVLPAQPEPILVQSENPGRRKRHSSRRRERSTRRRESVSEQEGSFPAGRESTPYHEEYIVQSPQPGWNRYEGYLPHQEPMRRTIHPKDSPLCRGILEQPMEKVKMPTCKYNGTTDPENHSTAFEQHMMLYSDSDAMWCKVFQTTLSGVAADWYKKLPAGSIFSFRQIQEDFVRRFISKVERKKTSGELMSISQRPKEPLREYITRFNNESITIPDLQQEIAVLALLRGMQECEFKRYLGRKSFTSLGEALRKANEYIRSDELMLISPMGGNQAVQSAKKDHVPIQQHNYRKDNGRKEGHQQRGGYPNRQQPVGAYQVYTPLNTARATIYAVNKSAAWRKPLPMDAPGNNKNFCAFHNDHGHYTEHCKELKDNIEELVRRGYLSQYRVRQEGQGGNNRQGSSHSHAPYTPTQPGYAQPTGRIEQAPPSRQEIRSLPKTGKDGADRGKRPTVWVISGGPVHGGTVSGVIRNLEEHRHLVSYHSARKWPEPIPLPVIAFTSDDCRGIIYPHDDPLVLELEIANFPVKRCLIDGGSSANIILWEAFTQLNIDHGELTRVSYPVIGFSGASVYPEGSIRLPVQVGRGSSARDLMVDFLVIKVPAAYNVIIGRPFIHDAQAVVSTYHLTMIYLSNLERTERVHGSQETARSCYLTAIKAPGRMVPKTNLAREANMPTKRKRGDLSMESFDERPVCIPRPAADGETREIELVEGVPERTVRIGADMGADQQVNLIGLLRENADVFAFSADEMPGISPDIIVHRLNVDKSVRPIKQKKRNFSSEKNAAIKEEVEKLLEAGFIEVCDYPEWLANVVMVKKSNGSWRMCVDFTNLNGACPKDCYPLPRIDRLVDSTSGHALLSFLDAFSGYHQVSLCKADRKKAAFITDSGVYSYKAMPFGLKNAGATYQKLVDRVFASQKGRNIEVYVDDSIVKSRLASDHIDDLRETFETLRRFRMKLNPKKCVFGVRSGKFLGFLVSERGIDANPDKVDAIMNLPEPGCIKDVQKLTGRMAALTRFISKSADRALPFFNVLKQNKKFKWGETERAAFEAVKRHLQVLPTIARPEEGDICSYTYLLLNTHHILQEAETRYSLIEKLGLAVLIAARKLRPYFDAHGIQVLTNYPLEKAMQKMDTSGRLLKWAIELSEFHMEYRPRMAIKAQALSDFIVEASYQEEEIKEGIWEVAVDGSVTKSGSGAGVIVTSPEGDQFEYAIKFSFQASNNEAEYEAAIAGIQICTAAGARRLRLTTDSQLVANQFSGEYETKEESMKRYAEKLKQSVAQLESFEIKLVPRSENMLADSLSKLASSSALVKSVMMEVMHRRSTEILRNQVMVITSQPEWYDTLWAYKRDGTLPAEKTEARRLIRNSCWFVIIRGQLYKRGFSLPLLRCISAYESARLIEEIHEGVCGNHQGGKTLALKCQRQGYYWPTMLTDAQEYVKKCEKCQVFSAVINRPANDLMPILNPIPFAQWGMDILGPFTTASGGRKFLIVAVDYFTKWIEAEPVAKITANQVKKFIWKNIITRFGLPMAIVMDHGKLDDYKAGWADIVPEILWGNRTTVKEATGESPFRLCFGSEAVIPAEVGLPTFRIQHYEENKNDQLLKQELDLLPEIRLRAEIRSAAYKQHISNAYNKRVKHRQLEVGDLVLRRTAATGKAKVQGKLTPNWEGPYQIWEEIVPGAFRLMDMGGTALKNSWNASVLGKFYV</sequence>
<dbReference type="SUPFAM" id="SSF53098">
    <property type="entry name" value="Ribonuclease H-like"/>
    <property type="match status" value="2"/>
</dbReference>
<feature type="domain" description="Reverse transcriptase" evidence="13">
    <location>
        <begin position="1250"/>
        <end position="1429"/>
    </location>
</feature>
<evidence type="ECO:0000256" key="9">
    <source>
        <dbReference type="ARBA" id="ARBA00022918"/>
    </source>
</evidence>
<evidence type="ECO:0000256" key="10">
    <source>
        <dbReference type="ARBA" id="ARBA00023172"/>
    </source>
</evidence>
<dbReference type="Pfam" id="PF17917">
    <property type="entry name" value="RT_RNaseH"/>
    <property type="match status" value="1"/>
</dbReference>
<keyword evidence="7" id="KW-0255">Endonuclease</keyword>
<dbReference type="PROSITE" id="PS50879">
    <property type="entry name" value="RNASE_H_1"/>
    <property type="match status" value="1"/>
</dbReference>
<feature type="compositionally biased region" description="Basic and acidic residues" evidence="11">
    <location>
        <begin position="889"/>
        <end position="906"/>
    </location>
</feature>
<dbReference type="PANTHER" id="PTHR48475:SF2">
    <property type="entry name" value="RIBONUCLEASE H"/>
    <property type="match status" value="1"/>
</dbReference>
<dbReference type="Pfam" id="PF03732">
    <property type="entry name" value="Retrotrans_gag"/>
    <property type="match status" value="1"/>
</dbReference>
<keyword evidence="10" id="KW-0233">DNA recombination</keyword>
<dbReference type="PROSITE" id="PS50994">
    <property type="entry name" value="INTEGRASE"/>
    <property type="match status" value="1"/>
</dbReference>
<evidence type="ECO:0000259" key="14">
    <source>
        <dbReference type="PROSITE" id="PS50879"/>
    </source>
</evidence>
<evidence type="ECO:0000256" key="5">
    <source>
        <dbReference type="ARBA" id="ARBA00022729"/>
    </source>
</evidence>
<evidence type="ECO:0000256" key="7">
    <source>
        <dbReference type="ARBA" id="ARBA00022759"/>
    </source>
</evidence>
<dbReference type="EC" id="2.7.7.49" evidence="1"/>
<evidence type="ECO:0000259" key="13">
    <source>
        <dbReference type="PROSITE" id="PS50878"/>
    </source>
</evidence>
<evidence type="ECO:0000259" key="16">
    <source>
        <dbReference type="PROSITE" id="PS51473"/>
    </source>
</evidence>
<dbReference type="InterPro" id="IPR041588">
    <property type="entry name" value="Integrase_H2C2"/>
</dbReference>
<dbReference type="Proteomes" id="UP000813463">
    <property type="component" value="Chromosome 6"/>
</dbReference>
<feature type="domain" description="RNase H type-1" evidence="14">
    <location>
        <begin position="1629"/>
        <end position="1758"/>
    </location>
</feature>
<feature type="compositionally biased region" description="Basic residues" evidence="11">
    <location>
        <begin position="479"/>
        <end position="493"/>
    </location>
</feature>
<dbReference type="CDD" id="cd01647">
    <property type="entry name" value="RT_LTR"/>
    <property type="match status" value="1"/>
</dbReference>